<dbReference type="SUPFAM" id="SSF56574">
    <property type="entry name" value="Serpins"/>
    <property type="match status" value="2"/>
</dbReference>
<keyword evidence="3" id="KW-1185">Reference proteome</keyword>
<dbReference type="RefSeq" id="WP_190252487.1">
    <property type="nucleotide sequence ID" value="NZ_BMPI01000026.1"/>
</dbReference>
<feature type="domain" description="Serpin" evidence="1">
    <location>
        <begin position="247"/>
        <end position="360"/>
    </location>
</feature>
<dbReference type="EMBL" id="BMPI01000026">
    <property type="protein sequence ID" value="GGM43558.1"/>
    <property type="molecule type" value="Genomic_DNA"/>
</dbReference>
<evidence type="ECO:0000259" key="1">
    <source>
        <dbReference type="Pfam" id="PF00079"/>
    </source>
</evidence>
<reference evidence="2" key="2">
    <citation type="submission" date="2020-09" db="EMBL/GenBank/DDBJ databases">
        <authorList>
            <person name="Sun Q."/>
            <person name="Ohkuma M."/>
        </authorList>
    </citation>
    <scope>NUCLEOTIDE SEQUENCE</scope>
    <source>
        <strain evidence="2">JCM 19831</strain>
    </source>
</reference>
<evidence type="ECO:0000313" key="3">
    <source>
        <dbReference type="Proteomes" id="UP000642070"/>
    </source>
</evidence>
<dbReference type="AlphaFoldDB" id="A0A917TZV6"/>
<evidence type="ECO:0000313" key="2">
    <source>
        <dbReference type="EMBL" id="GGM43558.1"/>
    </source>
</evidence>
<dbReference type="InterPro" id="IPR023796">
    <property type="entry name" value="Serpin_dom"/>
</dbReference>
<name>A0A917TZV6_9ACTN</name>
<sequence length="368" mass="37478">MSVPACNTLTARWVRRFPAPALSAASVYPLLALLATVAGGAARSELLAVAPTPLVLPVRGALGIWTRDRVPLTLDWAARADPRLTGDAAVDRALLDGWASAHTDGLISAMPVSVGPETGLVLASALSVVTEWRQAFTDGVMRPLYGRWAGRRLASLHRRTTDVAGLRVVESPAGPLTLVTVAGSGDLDVLLCLGRADRPPGEVLAAAVEATGTGGAGGGGGGADGPPAEGPGVVAAEVDADDDVPELVVKVPRFSATASHDLLAEPELFGLAAAAATGPFPGISPADLRVGAAVEHSVASFTAGGFRAAAVAAVALVPVAFTPPSARKLRLTVTFDRPFGYLAVHRPTGLVLVAGWVSDPEPAPRRQS</sequence>
<gene>
    <name evidence="2" type="ORF">GCM10007977_051330</name>
</gene>
<dbReference type="InterPro" id="IPR036186">
    <property type="entry name" value="Serpin_sf"/>
</dbReference>
<dbReference type="InterPro" id="IPR042178">
    <property type="entry name" value="Serpin_sf_1"/>
</dbReference>
<dbReference type="Pfam" id="PF00079">
    <property type="entry name" value="Serpin"/>
    <property type="match status" value="1"/>
</dbReference>
<proteinExistence type="predicted"/>
<accession>A0A917TZV6</accession>
<dbReference type="Proteomes" id="UP000642070">
    <property type="component" value="Unassembled WGS sequence"/>
</dbReference>
<comment type="caution">
    <text evidence="2">The sequence shown here is derived from an EMBL/GenBank/DDBJ whole genome shotgun (WGS) entry which is preliminary data.</text>
</comment>
<reference evidence="2" key="1">
    <citation type="journal article" date="2014" name="Int. J. Syst. Evol. Microbiol.">
        <title>Complete genome sequence of Corynebacterium casei LMG S-19264T (=DSM 44701T), isolated from a smear-ripened cheese.</title>
        <authorList>
            <consortium name="US DOE Joint Genome Institute (JGI-PGF)"/>
            <person name="Walter F."/>
            <person name="Albersmeier A."/>
            <person name="Kalinowski J."/>
            <person name="Ruckert C."/>
        </authorList>
    </citation>
    <scope>NUCLEOTIDE SEQUENCE</scope>
    <source>
        <strain evidence="2">JCM 19831</strain>
    </source>
</reference>
<organism evidence="2 3">
    <name type="scientific">Dactylosporangium sucinum</name>
    <dbReference type="NCBI Taxonomy" id="1424081"/>
    <lineage>
        <taxon>Bacteria</taxon>
        <taxon>Bacillati</taxon>
        <taxon>Actinomycetota</taxon>
        <taxon>Actinomycetes</taxon>
        <taxon>Micromonosporales</taxon>
        <taxon>Micromonosporaceae</taxon>
        <taxon>Dactylosporangium</taxon>
    </lineage>
</organism>
<dbReference type="Gene3D" id="3.30.497.10">
    <property type="entry name" value="Antithrombin, subunit I, domain 2"/>
    <property type="match status" value="1"/>
</dbReference>
<protein>
    <recommendedName>
        <fullName evidence="1">Serpin domain-containing protein</fullName>
    </recommendedName>
</protein>